<reference evidence="2" key="1">
    <citation type="submission" date="2014-12" db="EMBL/GenBank/DDBJ databases">
        <title>Genome sequence of Clostridium beijerinckii strain 59B.</title>
        <authorList>
            <person name="Little G.T."/>
            <person name="Minton N.P."/>
        </authorList>
    </citation>
    <scope>NUCLEOTIDE SEQUENCE [LARGE SCALE GENOMIC DNA]</scope>
    <source>
        <strain evidence="2">59B</strain>
    </source>
</reference>
<dbReference type="STRING" id="1520.LF65_04199"/>
<name>A0A0B5QER0_CLOBE</name>
<dbReference type="AlphaFoldDB" id="A0A0B5QER0"/>
<evidence type="ECO:0000313" key="2">
    <source>
        <dbReference type="Proteomes" id="UP000031866"/>
    </source>
</evidence>
<accession>A0A0B5QER0</accession>
<evidence type="ECO:0000313" key="1">
    <source>
        <dbReference type="EMBL" id="AJH00740.1"/>
    </source>
</evidence>
<sequence length="242" mass="28608">MNIENYTYVASCAFTREEPELSTKIQDYLKHRFDMPIIRCCVRNYKVEEFTADMPEWMQPRWRATPHYKEFSEDSTMVYVCHNCAAIFQETMKEVKRISLWELILNDEEFKFPDYSHEKMTLQDCWRSYDNRSEQDAVRGLLKKMNVDIVEQDENYERTQFCGVSLHAPAPKRNLKLAPKRFVENADGKFIPSTSEEQERLMREHCQSITTDKVVAYCHYCVKGLKIGGKQAKHLASLLFDN</sequence>
<proteinExistence type="predicted"/>
<dbReference type="EMBL" id="CP010086">
    <property type="protein sequence ID" value="AJH00740.1"/>
    <property type="molecule type" value="Genomic_DNA"/>
</dbReference>
<dbReference type="OrthoDB" id="5241828at2"/>
<organism evidence="1 2">
    <name type="scientific">Clostridium beijerinckii</name>
    <name type="common">Clostridium MP</name>
    <dbReference type="NCBI Taxonomy" id="1520"/>
    <lineage>
        <taxon>Bacteria</taxon>
        <taxon>Bacillati</taxon>
        <taxon>Bacillota</taxon>
        <taxon>Clostridia</taxon>
        <taxon>Eubacteriales</taxon>
        <taxon>Clostridiaceae</taxon>
        <taxon>Clostridium</taxon>
    </lineage>
</organism>
<dbReference type="Proteomes" id="UP000031866">
    <property type="component" value="Chromosome"/>
</dbReference>
<gene>
    <name evidence="1" type="ORF">LF65_04199</name>
</gene>
<dbReference type="KEGG" id="cbei:LF65_04199"/>
<protein>
    <submittedName>
        <fullName evidence="1">Uncharacterized protein</fullName>
    </submittedName>
</protein>